<dbReference type="InterPro" id="IPR013103">
    <property type="entry name" value="RVT_2"/>
</dbReference>
<protein>
    <recommendedName>
        <fullName evidence="2">Reverse transcriptase Ty1/copia-type domain-containing protein</fullName>
    </recommendedName>
</protein>
<feature type="domain" description="Reverse transcriptase Ty1/copia-type" evidence="2">
    <location>
        <begin position="202"/>
        <end position="304"/>
    </location>
</feature>
<proteinExistence type="predicted"/>
<organism evidence="3 4">
    <name type="scientific">Rhodosorus marinus</name>
    <dbReference type="NCBI Taxonomy" id="101924"/>
    <lineage>
        <taxon>Eukaryota</taxon>
        <taxon>Rhodophyta</taxon>
        <taxon>Stylonematophyceae</taxon>
        <taxon>Stylonematales</taxon>
        <taxon>Stylonemataceae</taxon>
        <taxon>Rhodosorus</taxon>
    </lineage>
</organism>
<dbReference type="AlphaFoldDB" id="A0AAV8UMR2"/>
<dbReference type="Pfam" id="PF07727">
    <property type="entry name" value="RVT_2"/>
    <property type="match status" value="1"/>
</dbReference>
<evidence type="ECO:0000259" key="2">
    <source>
        <dbReference type="Pfam" id="PF07727"/>
    </source>
</evidence>
<reference evidence="3 4" key="1">
    <citation type="journal article" date="2023" name="Nat. Commun.">
        <title>Origin of minicircular mitochondrial genomes in red algae.</title>
        <authorList>
            <person name="Lee Y."/>
            <person name="Cho C.H."/>
            <person name="Lee Y.M."/>
            <person name="Park S.I."/>
            <person name="Yang J.H."/>
            <person name="West J.A."/>
            <person name="Bhattacharya D."/>
            <person name="Yoon H.S."/>
        </authorList>
    </citation>
    <scope>NUCLEOTIDE SEQUENCE [LARGE SCALE GENOMIC DNA]</scope>
    <source>
        <strain evidence="3 4">CCMP1338</strain>
        <tissue evidence="3">Whole cell</tissue>
    </source>
</reference>
<dbReference type="EMBL" id="JAMWBK010000007">
    <property type="protein sequence ID" value="KAJ8903734.1"/>
    <property type="molecule type" value="Genomic_DNA"/>
</dbReference>
<comment type="caution">
    <text evidence="3">The sequence shown here is derived from an EMBL/GenBank/DDBJ whole genome shotgun (WGS) entry which is preliminary data.</text>
</comment>
<accession>A0AAV8UMR2</accession>
<keyword evidence="4" id="KW-1185">Reference proteome</keyword>
<dbReference type="Proteomes" id="UP001157974">
    <property type="component" value="Unassembled WGS sequence"/>
</dbReference>
<feature type="compositionally biased region" description="Basic and acidic residues" evidence="1">
    <location>
        <begin position="127"/>
        <end position="136"/>
    </location>
</feature>
<sequence>MVHTCILAKTDQCVSSHNLLHMASEDLPAALWAELANAAVYLRNRAATRVLCYDIPYHRLYRKLPNYRHLRSLEPRGRQHVRAEERTKIDRTSRQVLVGDEGSNYRLWDAARGIDPEETEEDAAEPTSEHEEHTSEVAKSPKLTRSKRTSKKLNWFSVNQSEALSAAAADPSTYLAAVNGVDGKEWRAAVNKELEVLERSGTWQFSELPEGRRPLATKWVFATKRDASGTPTKRKARLVAKGFLQRRGVDFMVYAPVVRSSSLRLLLSFVVQRKMLLRQFDIESAYLHGKLEENLYLQIPEGVTPPDEMTRAGLN</sequence>
<evidence type="ECO:0000313" key="3">
    <source>
        <dbReference type="EMBL" id="KAJ8903734.1"/>
    </source>
</evidence>
<feature type="region of interest" description="Disordered" evidence="1">
    <location>
        <begin position="114"/>
        <end position="145"/>
    </location>
</feature>
<name>A0AAV8UMR2_9RHOD</name>
<evidence type="ECO:0000313" key="4">
    <source>
        <dbReference type="Proteomes" id="UP001157974"/>
    </source>
</evidence>
<evidence type="ECO:0000256" key="1">
    <source>
        <dbReference type="SAM" id="MobiDB-lite"/>
    </source>
</evidence>
<gene>
    <name evidence="3" type="ORF">NDN08_004834</name>
</gene>